<keyword evidence="6" id="KW-0812">Transmembrane</keyword>
<keyword evidence="5" id="KW-0808">Transferase</keyword>
<keyword evidence="11" id="KW-1133">Transmembrane helix</keyword>
<reference evidence="17 18" key="1">
    <citation type="submission" date="2022-03" db="EMBL/GenBank/DDBJ databases">
        <authorList>
            <person name="Nunn A."/>
            <person name="Chopra R."/>
            <person name="Nunn A."/>
            <person name="Contreras Garrido A."/>
        </authorList>
    </citation>
    <scope>NUCLEOTIDE SEQUENCE [LARGE SCALE GENOMIC DNA]</scope>
</reference>
<evidence type="ECO:0000259" key="16">
    <source>
        <dbReference type="PROSITE" id="PS50089"/>
    </source>
</evidence>
<dbReference type="PANTHER" id="PTHR45768:SF80">
    <property type="entry name" value="RING-H2 FINGER PROTEIN ATL63"/>
    <property type="match status" value="1"/>
</dbReference>
<dbReference type="InterPro" id="IPR013083">
    <property type="entry name" value="Znf_RING/FYVE/PHD"/>
</dbReference>
<evidence type="ECO:0000256" key="4">
    <source>
        <dbReference type="ARBA" id="ARBA00012483"/>
    </source>
</evidence>
<comment type="subcellular location">
    <subcellularLocation>
        <location evidence="2">Membrane</location>
        <topology evidence="2">Single-pass membrane protein</topology>
    </subcellularLocation>
</comment>
<evidence type="ECO:0000256" key="14">
    <source>
        <dbReference type="PROSITE-ProRule" id="PRU00175"/>
    </source>
</evidence>
<keyword evidence="10" id="KW-0862">Zinc</keyword>
<keyword evidence="8 14" id="KW-0863">Zinc-finger</keyword>
<dbReference type="Gene3D" id="3.30.40.10">
    <property type="entry name" value="Zinc/RING finger domain, C3HC4 (zinc finger)"/>
    <property type="match status" value="1"/>
</dbReference>
<evidence type="ECO:0000313" key="17">
    <source>
        <dbReference type="EMBL" id="CAH2069606.1"/>
    </source>
</evidence>
<evidence type="ECO:0000256" key="2">
    <source>
        <dbReference type="ARBA" id="ARBA00004167"/>
    </source>
</evidence>
<dbReference type="InterPro" id="IPR001841">
    <property type="entry name" value="Znf_RING"/>
</dbReference>
<gene>
    <name evidence="17" type="ORF">TAV2_LOCUS19469</name>
</gene>
<dbReference type="Proteomes" id="UP000836841">
    <property type="component" value="Chromosome 6"/>
</dbReference>
<comment type="catalytic activity">
    <reaction evidence="1">
        <text>S-ubiquitinyl-[E2 ubiquitin-conjugating enzyme]-L-cysteine + [acceptor protein]-L-lysine = [E2 ubiquitin-conjugating enzyme]-L-cysteine + N(6)-ubiquitinyl-[acceptor protein]-L-lysine.</text>
        <dbReference type="EC" id="2.3.2.27"/>
    </reaction>
</comment>
<keyword evidence="12" id="KW-0472">Membrane</keyword>
<evidence type="ECO:0000313" key="18">
    <source>
        <dbReference type="Proteomes" id="UP000836841"/>
    </source>
</evidence>
<dbReference type="PROSITE" id="PS50089">
    <property type="entry name" value="ZF_RING_2"/>
    <property type="match status" value="1"/>
</dbReference>
<evidence type="ECO:0000256" key="9">
    <source>
        <dbReference type="ARBA" id="ARBA00022786"/>
    </source>
</evidence>
<accession>A0AAU9SRC1</accession>
<evidence type="ECO:0000256" key="13">
    <source>
        <dbReference type="ARBA" id="ARBA00024209"/>
    </source>
</evidence>
<dbReference type="PANTHER" id="PTHR45768">
    <property type="entry name" value="E3 UBIQUITIN-PROTEIN LIGASE RNF13-LIKE"/>
    <property type="match status" value="1"/>
</dbReference>
<sequence>MSEDEEEECVICLGLWEVGDFGRKLRNCGHGFHVECIDMWLSSHSTCPICRSSVLAASDQDNLKPAVNGVEEEAEVRLQLFPDGEDENVAAGDRRFSLSLAVMEDNFKTGVDDGDGDGNHDVVEEGEVRIEVFDEEEINGGGSRGDRRSTSSTASSASSSLKRMLSSRSRSECSKVYPSSTQDSSS</sequence>
<dbReference type="Pfam" id="PF13639">
    <property type="entry name" value="zf-RING_2"/>
    <property type="match status" value="1"/>
</dbReference>
<dbReference type="GO" id="GO:0061630">
    <property type="term" value="F:ubiquitin protein ligase activity"/>
    <property type="evidence" value="ECO:0007669"/>
    <property type="project" value="UniProtKB-EC"/>
</dbReference>
<dbReference type="EMBL" id="OU466862">
    <property type="protein sequence ID" value="CAH2069606.1"/>
    <property type="molecule type" value="Genomic_DNA"/>
</dbReference>
<comment type="similarity">
    <text evidence="13">Belongs to the RING-type zinc finger family. ATL subfamily.</text>
</comment>
<evidence type="ECO:0000256" key="3">
    <source>
        <dbReference type="ARBA" id="ARBA00004906"/>
    </source>
</evidence>
<comment type="pathway">
    <text evidence="3">Protein modification; protein ubiquitination.</text>
</comment>
<keyword evidence="7" id="KW-0479">Metal-binding</keyword>
<evidence type="ECO:0000256" key="7">
    <source>
        <dbReference type="ARBA" id="ARBA00022723"/>
    </source>
</evidence>
<evidence type="ECO:0000256" key="1">
    <source>
        <dbReference type="ARBA" id="ARBA00000900"/>
    </source>
</evidence>
<evidence type="ECO:0000256" key="5">
    <source>
        <dbReference type="ARBA" id="ARBA00022679"/>
    </source>
</evidence>
<dbReference type="AlphaFoldDB" id="A0AAU9SRC1"/>
<evidence type="ECO:0000256" key="15">
    <source>
        <dbReference type="SAM" id="MobiDB-lite"/>
    </source>
</evidence>
<evidence type="ECO:0000256" key="8">
    <source>
        <dbReference type="ARBA" id="ARBA00022771"/>
    </source>
</evidence>
<dbReference type="CDD" id="cd16461">
    <property type="entry name" value="RING-H2_EL5-like"/>
    <property type="match status" value="1"/>
</dbReference>
<keyword evidence="9" id="KW-0833">Ubl conjugation pathway</keyword>
<name>A0AAU9SRC1_THLAR</name>
<dbReference type="GO" id="GO:0016020">
    <property type="term" value="C:membrane"/>
    <property type="evidence" value="ECO:0007669"/>
    <property type="project" value="UniProtKB-SubCell"/>
</dbReference>
<protein>
    <recommendedName>
        <fullName evidence="4">RING-type E3 ubiquitin transferase</fullName>
        <ecNumber evidence="4">2.3.2.27</ecNumber>
    </recommendedName>
</protein>
<evidence type="ECO:0000256" key="11">
    <source>
        <dbReference type="ARBA" id="ARBA00022989"/>
    </source>
</evidence>
<dbReference type="SUPFAM" id="SSF57850">
    <property type="entry name" value="RING/U-box"/>
    <property type="match status" value="1"/>
</dbReference>
<feature type="compositionally biased region" description="Polar residues" evidence="15">
    <location>
        <begin position="177"/>
        <end position="186"/>
    </location>
</feature>
<feature type="region of interest" description="Disordered" evidence="15">
    <location>
        <begin position="137"/>
        <end position="186"/>
    </location>
</feature>
<dbReference type="EC" id="2.3.2.27" evidence="4"/>
<keyword evidence="18" id="KW-1185">Reference proteome</keyword>
<feature type="compositionally biased region" description="Low complexity" evidence="15">
    <location>
        <begin position="150"/>
        <end position="168"/>
    </location>
</feature>
<dbReference type="GO" id="GO:0008270">
    <property type="term" value="F:zinc ion binding"/>
    <property type="evidence" value="ECO:0007669"/>
    <property type="project" value="UniProtKB-KW"/>
</dbReference>
<proteinExistence type="inferred from homology"/>
<evidence type="ECO:0000256" key="12">
    <source>
        <dbReference type="ARBA" id="ARBA00023136"/>
    </source>
</evidence>
<organism evidence="17 18">
    <name type="scientific">Thlaspi arvense</name>
    <name type="common">Field penny-cress</name>
    <dbReference type="NCBI Taxonomy" id="13288"/>
    <lineage>
        <taxon>Eukaryota</taxon>
        <taxon>Viridiplantae</taxon>
        <taxon>Streptophyta</taxon>
        <taxon>Embryophyta</taxon>
        <taxon>Tracheophyta</taxon>
        <taxon>Spermatophyta</taxon>
        <taxon>Magnoliopsida</taxon>
        <taxon>eudicotyledons</taxon>
        <taxon>Gunneridae</taxon>
        <taxon>Pentapetalae</taxon>
        <taxon>rosids</taxon>
        <taxon>malvids</taxon>
        <taxon>Brassicales</taxon>
        <taxon>Brassicaceae</taxon>
        <taxon>Thlaspideae</taxon>
        <taxon>Thlaspi</taxon>
    </lineage>
</organism>
<evidence type="ECO:0000256" key="10">
    <source>
        <dbReference type="ARBA" id="ARBA00022833"/>
    </source>
</evidence>
<evidence type="ECO:0000256" key="6">
    <source>
        <dbReference type="ARBA" id="ARBA00022692"/>
    </source>
</evidence>
<feature type="domain" description="RING-type" evidence="16">
    <location>
        <begin position="9"/>
        <end position="51"/>
    </location>
</feature>
<dbReference type="SMART" id="SM00184">
    <property type="entry name" value="RING"/>
    <property type="match status" value="1"/>
</dbReference>